<keyword evidence="2" id="KW-1185">Reference proteome</keyword>
<organism evidence="1 2">
    <name type="scientific">Sphingobium jiangsuense</name>
    <dbReference type="NCBI Taxonomy" id="870476"/>
    <lineage>
        <taxon>Bacteria</taxon>
        <taxon>Pseudomonadati</taxon>
        <taxon>Pseudomonadota</taxon>
        <taxon>Alphaproteobacteria</taxon>
        <taxon>Sphingomonadales</taxon>
        <taxon>Sphingomonadaceae</taxon>
        <taxon>Sphingobium</taxon>
    </lineage>
</organism>
<protein>
    <submittedName>
        <fullName evidence="1">Uncharacterized protein</fullName>
    </submittedName>
</protein>
<sequence length="72" mass="7588">MSATGMSVAGERAARAGEARAAALRQGLAGEAEVLGGIVARVEGEEVVLEGRGLLDRWIRDARLRDIGRTEL</sequence>
<dbReference type="EMBL" id="JACIDT010000003">
    <property type="protein sequence ID" value="MBB3925465.1"/>
    <property type="molecule type" value="Genomic_DNA"/>
</dbReference>
<reference evidence="1 2" key="1">
    <citation type="submission" date="2020-08" db="EMBL/GenBank/DDBJ databases">
        <title>Genomic Encyclopedia of Type Strains, Phase IV (KMG-IV): sequencing the most valuable type-strain genomes for metagenomic binning, comparative biology and taxonomic classification.</title>
        <authorList>
            <person name="Goeker M."/>
        </authorList>
    </citation>
    <scope>NUCLEOTIDE SEQUENCE [LARGE SCALE GENOMIC DNA]</scope>
    <source>
        <strain evidence="1 2">DSM 26189</strain>
    </source>
</reference>
<dbReference type="AlphaFoldDB" id="A0A7W6BKP2"/>
<evidence type="ECO:0000313" key="1">
    <source>
        <dbReference type="EMBL" id="MBB3925465.1"/>
    </source>
</evidence>
<dbReference type="Proteomes" id="UP000571950">
    <property type="component" value="Unassembled WGS sequence"/>
</dbReference>
<evidence type="ECO:0000313" key="2">
    <source>
        <dbReference type="Proteomes" id="UP000571950"/>
    </source>
</evidence>
<accession>A0A7W6BKP2</accession>
<proteinExistence type="predicted"/>
<dbReference type="RefSeq" id="WP_188071021.1">
    <property type="nucleotide sequence ID" value="NZ_JACIDT010000003.1"/>
</dbReference>
<name>A0A7W6BKP2_9SPHN</name>
<gene>
    <name evidence="1" type="ORF">GGR43_001178</name>
</gene>
<comment type="caution">
    <text evidence="1">The sequence shown here is derived from an EMBL/GenBank/DDBJ whole genome shotgun (WGS) entry which is preliminary data.</text>
</comment>